<sequence>MASEAPHTYRELRATLQRRLPELADGQQRIARLVLDDPDGTAFRSIGESAELAGVHRSSLVRFATMLGLSGYPDLVKLCRMQLAAEANLLRRRAAEPSSREQFLSAVLDRDTANMARAFDRIDRDDWDRAVHAVASAETVHVIGLRASLSVAYQVAYLLQAIRPGVRRIRAGAGLLVDELRGIESGDTLVAISIHRYARDTVHAVEWARRRGATTIALTDGPSSPLARIADMTFYAETDSPAELPSLTALTSVAQGLAFAVKHQLGPGRYSDLTPDEQLLEEFAVYEDHRARGI</sequence>
<dbReference type="RefSeq" id="WP_195131787.1">
    <property type="nucleotide sequence ID" value="NZ_JADLQX010000019.1"/>
</dbReference>
<dbReference type="InterPro" id="IPR009057">
    <property type="entry name" value="Homeodomain-like_sf"/>
</dbReference>
<dbReference type="Proteomes" id="UP000702209">
    <property type="component" value="Unassembled WGS sequence"/>
</dbReference>
<evidence type="ECO:0000313" key="7">
    <source>
        <dbReference type="Proteomes" id="UP000702209"/>
    </source>
</evidence>
<dbReference type="InterPro" id="IPR000281">
    <property type="entry name" value="HTH_RpiR"/>
</dbReference>
<dbReference type="SUPFAM" id="SSF53697">
    <property type="entry name" value="SIS domain"/>
    <property type="match status" value="1"/>
</dbReference>
<protein>
    <submittedName>
        <fullName evidence="6">MurR/RpiR family transcriptional regulator</fullName>
    </submittedName>
</protein>
<dbReference type="Gene3D" id="1.10.10.10">
    <property type="entry name" value="Winged helix-like DNA-binding domain superfamily/Winged helix DNA-binding domain"/>
    <property type="match status" value="1"/>
</dbReference>
<dbReference type="Gene3D" id="3.40.50.10490">
    <property type="entry name" value="Glucose-6-phosphate isomerase like protein, domain 1"/>
    <property type="match status" value="1"/>
</dbReference>
<dbReference type="Pfam" id="PF01380">
    <property type="entry name" value="SIS"/>
    <property type="match status" value="1"/>
</dbReference>
<name>A0ABS0CXE2_9NOCA</name>
<dbReference type="InterPro" id="IPR046348">
    <property type="entry name" value="SIS_dom_sf"/>
</dbReference>
<dbReference type="PANTHER" id="PTHR30514">
    <property type="entry name" value="GLUCOKINASE"/>
    <property type="match status" value="1"/>
</dbReference>
<evidence type="ECO:0000256" key="1">
    <source>
        <dbReference type="ARBA" id="ARBA00023015"/>
    </source>
</evidence>
<organism evidence="6 7">
    <name type="scientific">Nocardia amamiensis</name>
    <dbReference type="NCBI Taxonomy" id="404578"/>
    <lineage>
        <taxon>Bacteria</taxon>
        <taxon>Bacillati</taxon>
        <taxon>Actinomycetota</taxon>
        <taxon>Actinomycetes</taxon>
        <taxon>Mycobacteriales</taxon>
        <taxon>Nocardiaceae</taxon>
        <taxon>Nocardia</taxon>
    </lineage>
</organism>
<keyword evidence="2" id="KW-0238">DNA-binding</keyword>
<proteinExistence type="predicted"/>
<dbReference type="CDD" id="cd05013">
    <property type="entry name" value="SIS_RpiR"/>
    <property type="match status" value="1"/>
</dbReference>
<evidence type="ECO:0000256" key="3">
    <source>
        <dbReference type="ARBA" id="ARBA00023163"/>
    </source>
</evidence>
<keyword evidence="3" id="KW-0804">Transcription</keyword>
<keyword evidence="7" id="KW-1185">Reference proteome</keyword>
<dbReference type="InterPro" id="IPR036388">
    <property type="entry name" value="WH-like_DNA-bd_sf"/>
</dbReference>
<dbReference type="SUPFAM" id="SSF46689">
    <property type="entry name" value="Homeodomain-like"/>
    <property type="match status" value="1"/>
</dbReference>
<dbReference type="PROSITE" id="PS51071">
    <property type="entry name" value="HTH_RPIR"/>
    <property type="match status" value="1"/>
</dbReference>
<gene>
    <name evidence="6" type="ORF">IU459_23790</name>
</gene>
<dbReference type="InterPro" id="IPR035472">
    <property type="entry name" value="RpiR-like_SIS"/>
</dbReference>
<dbReference type="InterPro" id="IPR047640">
    <property type="entry name" value="RpiR-like"/>
</dbReference>
<evidence type="ECO:0000259" key="5">
    <source>
        <dbReference type="PROSITE" id="PS51464"/>
    </source>
</evidence>
<dbReference type="Pfam" id="PF01418">
    <property type="entry name" value="HTH_6"/>
    <property type="match status" value="1"/>
</dbReference>
<evidence type="ECO:0000313" key="6">
    <source>
        <dbReference type="EMBL" id="MBF6300543.1"/>
    </source>
</evidence>
<reference evidence="6 7" key="1">
    <citation type="submission" date="2020-10" db="EMBL/GenBank/DDBJ databases">
        <title>Identification of Nocardia species via Next-generation sequencing and recognition of intraspecies genetic diversity.</title>
        <authorList>
            <person name="Li P."/>
            <person name="Li P."/>
            <person name="Lu B."/>
        </authorList>
    </citation>
    <scope>NUCLEOTIDE SEQUENCE [LARGE SCALE GENOMIC DNA]</scope>
    <source>
        <strain evidence="6 7">BJ06-0157</strain>
    </source>
</reference>
<feature type="domain" description="SIS" evidence="5">
    <location>
        <begin position="130"/>
        <end position="267"/>
    </location>
</feature>
<comment type="caution">
    <text evidence="6">The sequence shown here is derived from an EMBL/GenBank/DDBJ whole genome shotgun (WGS) entry which is preliminary data.</text>
</comment>
<accession>A0ABS0CXE2</accession>
<dbReference type="InterPro" id="IPR001347">
    <property type="entry name" value="SIS_dom"/>
</dbReference>
<keyword evidence="1" id="KW-0805">Transcription regulation</keyword>
<evidence type="ECO:0000256" key="2">
    <source>
        <dbReference type="ARBA" id="ARBA00023125"/>
    </source>
</evidence>
<dbReference type="PANTHER" id="PTHR30514:SF18">
    <property type="entry name" value="RPIR-FAMILY TRANSCRIPTIONAL REGULATOR"/>
    <property type="match status" value="1"/>
</dbReference>
<dbReference type="EMBL" id="JADLQX010000019">
    <property type="protein sequence ID" value="MBF6300543.1"/>
    <property type="molecule type" value="Genomic_DNA"/>
</dbReference>
<feature type="domain" description="HTH rpiR-type" evidence="4">
    <location>
        <begin position="10"/>
        <end position="86"/>
    </location>
</feature>
<evidence type="ECO:0000259" key="4">
    <source>
        <dbReference type="PROSITE" id="PS51071"/>
    </source>
</evidence>
<dbReference type="PROSITE" id="PS51464">
    <property type="entry name" value="SIS"/>
    <property type="match status" value="1"/>
</dbReference>